<gene>
    <name evidence="4" type="ORF">SAMN05660862_2986</name>
</gene>
<feature type="domain" description="Protein-glutamine gamma-glutamyltransferase-like C-terminal" evidence="3">
    <location>
        <begin position="197"/>
        <end position="254"/>
    </location>
</feature>
<organism evidence="4 5">
    <name type="scientific">Sphingobacterium psychroaquaticum</name>
    <dbReference type="NCBI Taxonomy" id="561061"/>
    <lineage>
        <taxon>Bacteria</taxon>
        <taxon>Pseudomonadati</taxon>
        <taxon>Bacteroidota</taxon>
        <taxon>Sphingobacteriia</taxon>
        <taxon>Sphingobacteriales</taxon>
        <taxon>Sphingobacteriaceae</taxon>
        <taxon>Sphingobacterium</taxon>
    </lineage>
</organism>
<dbReference type="RefSeq" id="WP_085473693.1">
    <property type="nucleotide sequence ID" value="NZ_FXAU01000005.1"/>
</dbReference>
<feature type="signal peptide" evidence="2">
    <location>
        <begin position="1"/>
        <end position="20"/>
    </location>
</feature>
<evidence type="ECO:0000256" key="2">
    <source>
        <dbReference type="SAM" id="SignalP"/>
    </source>
</evidence>
<name>A0A1X7KIY3_9SPHI</name>
<dbReference type="InterPro" id="IPR025403">
    <property type="entry name" value="TgpA-like_C"/>
</dbReference>
<feature type="transmembrane region" description="Helical" evidence="1">
    <location>
        <begin position="118"/>
        <end position="136"/>
    </location>
</feature>
<evidence type="ECO:0000256" key="1">
    <source>
        <dbReference type="SAM" id="Phobius"/>
    </source>
</evidence>
<keyword evidence="1" id="KW-1133">Transmembrane helix</keyword>
<keyword evidence="5" id="KW-1185">Reference proteome</keyword>
<reference evidence="4 5" key="1">
    <citation type="submission" date="2017-04" db="EMBL/GenBank/DDBJ databases">
        <authorList>
            <person name="Afonso C.L."/>
            <person name="Miller P.J."/>
            <person name="Scott M.A."/>
            <person name="Spackman E."/>
            <person name="Goraichik I."/>
            <person name="Dimitrov K.M."/>
            <person name="Suarez D.L."/>
            <person name="Swayne D.E."/>
        </authorList>
    </citation>
    <scope>NUCLEOTIDE SEQUENCE [LARGE SCALE GENOMIC DNA]</scope>
    <source>
        <strain evidence="4 5">DSM 22418</strain>
    </source>
</reference>
<keyword evidence="2" id="KW-0732">Signal</keyword>
<dbReference type="OrthoDB" id="5491447at2"/>
<sequence>MRIKGLFFVCSYFLFLQVTAQSRDTVVQASPVKEVATSNDSHSYLKKGYYDRIATMTELPKVDSAAFSTMEAKYQGEDFQYDTANPDEESLFQRAMRRIKNWLSSLMPDMGYFEASDAFYKLLGVVAIVVFVLILYRALFSGKRLLAPDEEENDPESTIRFIEKNLLDVNLEHYIQQADKEGDYALAIRYLNLLNIQLLARKEYINWRPSKTNMELILEIKDLEMRKDFESNTRIFDTVWFGGEPTSEEQYTAYRPYFSQFQTRWK</sequence>
<dbReference type="Pfam" id="PF13559">
    <property type="entry name" value="DUF4129"/>
    <property type="match status" value="1"/>
</dbReference>
<keyword evidence="1" id="KW-0812">Transmembrane</keyword>
<dbReference type="STRING" id="561061.SAMN05660862_2986"/>
<feature type="chain" id="PRO_5012168688" description="Protein-glutamine gamma-glutamyltransferase-like C-terminal domain-containing protein" evidence="2">
    <location>
        <begin position="21"/>
        <end position="266"/>
    </location>
</feature>
<evidence type="ECO:0000259" key="3">
    <source>
        <dbReference type="Pfam" id="PF13559"/>
    </source>
</evidence>
<evidence type="ECO:0000313" key="4">
    <source>
        <dbReference type="EMBL" id="SMG41346.1"/>
    </source>
</evidence>
<keyword evidence="1" id="KW-0472">Membrane</keyword>
<dbReference type="EMBL" id="FXAU01000005">
    <property type="protein sequence ID" value="SMG41346.1"/>
    <property type="molecule type" value="Genomic_DNA"/>
</dbReference>
<proteinExistence type="predicted"/>
<evidence type="ECO:0000313" key="5">
    <source>
        <dbReference type="Proteomes" id="UP000192980"/>
    </source>
</evidence>
<dbReference type="Proteomes" id="UP000192980">
    <property type="component" value="Unassembled WGS sequence"/>
</dbReference>
<accession>A0A1X7KIY3</accession>
<protein>
    <recommendedName>
        <fullName evidence="3">Protein-glutamine gamma-glutamyltransferase-like C-terminal domain-containing protein</fullName>
    </recommendedName>
</protein>
<dbReference type="AlphaFoldDB" id="A0A1X7KIY3"/>